<comment type="caution">
    <text evidence="2">The sequence shown here is derived from an EMBL/GenBank/DDBJ whole genome shotgun (WGS) entry which is preliminary data.</text>
</comment>
<dbReference type="InterPro" id="IPR051886">
    <property type="entry name" value="Seed_Dev/Stress_Resp_Reg"/>
</dbReference>
<name>A0A8S0SR75_OLEEU</name>
<dbReference type="PROSITE" id="PS51806">
    <property type="entry name" value="DOG1"/>
    <property type="match status" value="1"/>
</dbReference>
<evidence type="ECO:0000313" key="3">
    <source>
        <dbReference type="Proteomes" id="UP000594638"/>
    </source>
</evidence>
<dbReference type="GO" id="GO:0006351">
    <property type="term" value="P:DNA-templated transcription"/>
    <property type="evidence" value="ECO:0007669"/>
    <property type="project" value="InterPro"/>
</dbReference>
<feature type="domain" description="DOG1" evidence="1">
    <location>
        <begin position="13"/>
        <end position="259"/>
    </location>
</feature>
<dbReference type="OrthoDB" id="542841at2759"/>
<accession>A0A8S0SR75</accession>
<evidence type="ECO:0000313" key="2">
    <source>
        <dbReference type="EMBL" id="CAA2994702.1"/>
    </source>
</evidence>
<organism evidence="2 3">
    <name type="scientific">Olea europaea subsp. europaea</name>
    <dbReference type="NCBI Taxonomy" id="158383"/>
    <lineage>
        <taxon>Eukaryota</taxon>
        <taxon>Viridiplantae</taxon>
        <taxon>Streptophyta</taxon>
        <taxon>Embryophyta</taxon>
        <taxon>Tracheophyta</taxon>
        <taxon>Spermatophyta</taxon>
        <taxon>Magnoliopsida</taxon>
        <taxon>eudicotyledons</taxon>
        <taxon>Gunneridae</taxon>
        <taxon>Pentapetalae</taxon>
        <taxon>asterids</taxon>
        <taxon>lamiids</taxon>
        <taxon>Lamiales</taxon>
        <taxon>Oleaceae</taxon>
        <taxon>Oleeae</taxon>
        <taxon>Olea</taxon>
    </lineage>
</organism>
<dbReference type="Proteomes" id="UP000594638">
    <property type="component" value="Unassembled WGS sequence"/>
</dbReference>
<dbReference type="GO" id="GO:0043565">
    <property type="term" value="F:sequence-specific DNA binding"/>
    <property type="evidence" value="ECO:0007669"/>
    <property type="project" value="InterPro"/>
</dbReference>
<dbReference type="PANTHER" id="PTHR46354:SF4">
    <property type="entry name" value="PROTEIN DOG1-LIKE 3"/>
    <property type="match status" value="1"/>
</dbReference>
<gene>
    <name evidence="2" type="ORF">OLEA9_A039024</name>
</gene>
<dbReference type="AlphaFoldDB" id="A0A8S0SR75"/>
<protein>
    <submittedName>
        <fullName evidence="2">DOG1-like 3</fullName>
    </submittedName>
</protein>
<dbReference type="Pfam" id="PF14144">
    <property type="entry name" value="DOG1"/>
    <property type="match status" value="1"/>
</dbReference>
<keyword evidence="3" id="KW-1185">Reference proteome</keyword>
<dbReference type="InterPro" id="IPR025422">
    <property type="entry name" value="TGA_domain"/>
</dbReference>
<sequence length="276" mass="32033">MAEPLRNETHHEFESFHRFFESWLLEQNQYLQELVSASRTIQGEVDERIIWSLVERVVNHYEHYYRAKSRWAKNHVMSMFTPSWRSSLEDAFLWIGGWRPSITYHLLYSKSGLQLEARVAELIRGLSTGDLGDLSPNQLYQVNELQKNTIREERDITEKHAKLQETVADTSTVELSHVVTELLREEERASAVEDGQVEANLTSKENRLVEVMQKADDLRLKTLKQVVEVLTPAQSVHFFIAAAELHLRVHEWGKRLDARNNTTNSPNMANDNGHSQ</sequence>
<dbReference type="EMBL" id="CACTIH010005479">
    <property type="protein sequence ID" value="CAA2994702.1"/>
    <property type="molecule type" value="Genomic_DNA"/>
</dbReference>
<proteinExistence type="predicted"/>
<dbReference type="Gramene" id="OE9A039024T1">
    <property type="protein sequence ID" value="OE9A039024C1"/>
    <property type="gene ID" value="OE9A039024"/>
</dbReference>
<dbReference type="PANTHER" id="PTHR46354">
    <property type="entry name" value="DOG1 DOMAIN-CONTAINING PROTEIN"/>
    <property type="match status" value="1"/>
</dbReference>
<evidence type="ECO:0000259" key="1">
    <source>
        <dbReference type="PROSITE" id="PS51806"/>
    </source>
</evidence>
<reference evidence="2 3" key="1">
    <citation type="submission" date="2019-12" db="EMBL/GenBank/DDBJ databases">
        <authorList>
            <person name="Alioto T."/>
            <person name="Alioto T."/>
            <person name="Gomez Garrido J."/>
        </authorList>
    </citation>
    <scope>NUCLEOTIDE SEQUENCE [LARGE SCALE GENOMIC DNA]</scope>
</reference>